<comment type="similarity">
    <text evidence="3">Belongs to the glycoside-pentoside-hexuronide (GPH) cation symporter transporter (TC 2.A.2.4) family.</text>
</comment>
<dbReference type="GO" id="GO:0008506">
    <property type="term" value="F:sucrose:proton symporter activity"/>
    <property type="evidence" value="ECO:0007669"/>
    <property type="project" value="TreeGrafter"/>
</dbReference>
<keyword evidence="7" id="KW-0769">Symport</keyword>
<gene>
    <name evidence="12" type="ORF">FH972_023651</name>
</gene>
<feature type="transmembrane region" description="Helical" evidence="11">
    <location>
        <begin position="111"/>
        <end position="135"/>
    </location>
</feature>
<feature type="transmembrane region" description="Helical" evidence="11">
    <location>
        <begin position="236"/>
        <end position="259"/>
    </location>
</feature>
<evidence type="ECO:0000256" key="2">
    <source>
        <dbReference type="ARBA" id="ARBA00004914"/>
    </source>
</evidence>
<feature type="transmembrane region" description="Helical" evidence="11">
    <location>
        <begin position="200"/>
        <end position="224"/>
    </location>
</feature>
<organism evidence="12 13">
    <name type="scientific">Carpinus fangiana</name>
    <dbReference type="NCBI Taxonomy" id="176857"/>
    <lineage>
        <taxon>Eukaryota</taxon>
        <taxon>Viridiplantae</taxon>
        <taxon>Streptophyta</taxon>
        <taxon>Embryophyta</taxon>
        <taxon>Tracheophyta</taxon>
        <taxon>Spermatophyta</taxon>
        <taxon>Magnoliopsida</taxon>
        <taxon>eudicotyledons</taxon>
        <taxon>Gunneridae</taxon>
        <taxon>Pentapetalae</taxon>
        <taxon>rosids</taxon>
        <taxon>fabids</taxon>
        <taxon>Fagales</taxon>
        <taxon>Betulaceae</taxon>
        <taxon>Carpinus</taxon>
    </lineage>
</organism>
<dbReference type="PANTHER" id="PTHR19432">
    <property type="entry name" value="SUGAR TRANSPORTER"/>
    <property type="match status" value="1"/>
</dbReference>
<keyword evidence="8 11" id="KW-1133">Transmembrane helix</keyword>
<feature type="transmembrane region" description="Helical" evidence="11">
    <location>
        <begin position="337"/>
        <end position="359"/>
    </location>
</feature>
<feature type="transmembrane region" description="Helical" evidence="11">
    <location>
        <begin position="477"/>
        <end position="495"/>
    </location>
</feature>
<keyword evidence="9 11" id="KW-0472">Membrane</keyword>
<evidence type="ECO:0000256" key="6">
    <source>
        <dbReference type="ARBA" id="ARBA00022692"/>
    </source>
</evidence>
<evidence type="ECO:0000256" key="4">
    <source>
        <dbReference type="ARBA" id="ARBA00022448"/>
    </source>
</evidence>
<evidence type="ECO:0000256" key="3">
    <source>
        <dbReference type="ARBA" id="ARBA00007134"/>
    </source>
</evidence>
<keyword evidence="5" id="KW-0762">Sugar transport</keyword>
<dbReference type="Pfam" id="PF13347">
    <property type="entry name" value="MFS_2"/>
    <property type="match status" value="1"/>
</dbReference>
<feature type="transmembrane region" description="Helical" evidence="11">
    <location>
        <begin position="271"/>
        <end position="293"/>
    </location>
</feature>
<keyword evidence="4" id="KW-0813">Transport</keyword>
<feature type="region of interest" description="Disordered" evidence="10">
    <location>
        <begin position="12"/>
        <end position="37"/>
    </location>
</feature>
<proteinExistence type="inferred from homology"/>
<feature type="compositionally biased region" description="Polar residues" evidence="10">
    <location>
        <begin position="26"/>
        <end position="37"/>
    </location>
</feature>
<evidence type="ECO:0000313" key="12">
    <source>
        <dbReference type="EMBL" id="KAB8349632.1"/>
    </source>
</evidence>
<keyword evidence="13" id="KW-1185">Reference proteome</keyword>
<evidence type="ECO:0000256" key="11">
    <source>
        <dbReference type="SAM" id="Phobius"/>
    </source>
</evidence>
<evidence type="ECO:0000256" key="5">
    <source>
        <dbReference type="ARBA" id="ARBA00022597"/>
    </source>
</evidence>
<evidence type="ECO:0000256" key="10">
    <source>
        <dbReference type="SAM" id="MobiDB-lite"/>
    </source>
</evidence>
<sequence>MSAHNYTYGTISPALPAPTHVPPGTPSSQDSGTTVVSSLTISDKSTMLSSRISDDDLAHTQRVHDNAGSDDDDDRPAEPSKSTLYLILLTISLLGLQTVWCVELAGVTPFLLSLGLSKSLMALVWIAGPLSGTLVQPYVGIKSDDSRMRFGRRRPFIVGGAVATIVSLLALAWTREIMGAVLWLFGAGPEARATVLARQIFAVCLVYILDFAINVIQAAIRAFIVDCAPMQQQEQANAWASRVTGVGNVVGFLAGYVHLPAILPLLGHTQFQVLCALSCITLASTVALSCLTVSERDPRLFGQPSQVSTGVIGFFKDLYHAFSHLPMRVRRVCQVQLFAWVAWFPFLFYISTYIGGLYAEPFFQENPNMTDAEIDAVWERGTRLGAFALLIFAIATLSSSIIIPLLIVPSFDDSSVSFPSNPPAEAPLALTSSPTAISNPPFAATIPRRPASSHSQHSFPTRLLRKLRIPNLTLRRVWLLSHLLFCFLMWLTIFIRSTGPAIALVGIVGIPWAVTNWAPFALIAAEISARDASRRRHPRRRRPSRASLLSSSAAAANDAHDAERGTAIDALDEDDDDDDDARDATAQRASQAGVVLGIHNVSIASPQVLATLGSSAMFWLLQRPRGQPGDGSVGWVLRVGGLCALGAAWFCRYVAEPGSEVEGRGKTRRRGSYVRVRG</sequence>
<dbReference type="AlphaFoldDB" id="A0A5N6KW69"/>
<dbReference type="EMBL" id="VIBQ01000014">
    <property type="protein sequence ID" value="KAB8349632.1"/>
    <property type="molecule type" value="Genomic_DNA"/>
</dbReference>
<dbReference type="Gene3D" id="1.20.1250.20">
    <property type="entry name" value="MFS general substrate transporter like domains"/>
    <property type="match status" value="1"/>
</dbReference>
<feature type="transmembrane region" description="Helical" evidence="11">
    <location>
        <begin position="501"/>
        <end position="525"/>
    </location>
</feature>
<dbReference type="SUPFAM" id="SSF103473">
    <property type="entry name" value="MFS general substrate transporter"/>
    <property type="match status" value="1"/>
</dbReference>
<feature type="compositionally biased region" description="Low complexity" evidence="10">
    <location>
        <begin position="545"/>
        <end position="557"/>
    </location>
</feature>
<dbReference type="GO" id="GO:0005886">
    <property type="term" value="C:plasma membrane"/>
    <property type="evidence" value="ECO:0007669"/>
    <property type="project" value="TreeGrafter"/>
</dbReference>
<dbReference type="Proteomes" id="UP000327013">
    <property type="component" value="Unassembled WGS sequence"/>
</dbReference>
<keyword evidence="6 11" id="KW-0812">Transmembrane</keyword>
<dbReference type="InterPro" id="IPR036259">
    <property type="entry name" value="MFS_trans_sf"/>
</dbReference>
<feature type="transmembrane region" description="Helical" evidence="11">
    <location>
        <begin position="386"/>
        <end position="408"/>
    </location>
</feature>
<comment type="subcellular location">
    <subcellularLocation>
        <location evidence="1">Membrane</location>
        <topology evidence="1">Multi-pass membrane protein</topology>
    </subcellularLocation>
</comment>
<evidence type="ECO:0000256" key="8">
    <source>
        <dbReference type="ARBA" id="ARBA00022989"/>
    </source>
</evidence>
<evidence type="ECO:0000313" key="13">
    <source>
        <dbReference type="Proteomes" id="UP000327013"/>
    </source>
</evidence>
<feature type="compositionally biased region" description="Pro residues" evidence="10">
    <location>
        <begin position="15"/>
        <end position="25"/>
    </location>
</feature>
<feature type="compositionally biased region" description="Basic residues" evidence="10">
    <location>
        <begin position="533"/>
        <end position="544"/>
    </location>
</feature>
<feature type="region of interest" description="Disordered" evidence="10">
    <location>
        <begin position="533"/>
        <end position="561"/>
    </location>
</feature>
<evidence type="ECO:0008006" key="14">
    <source>
        <dbReference type="Google" id="ProtNLM"/>
    </source>
</evidence>
<accession>A0A5N6KW69</accession>
<evidence type="ECO:0000256" key="9">
    <source>
        <dbReference type="ARBA" id="ARBA00023136"/>
    </source>
</evidence>
<feature type="transmembrane region" description="Helical" evidence="11">
    <location>
        <begin position="84"/>
        <end position="105"/>
    </location>
</feature>
<comment type="pathway">
    <text evidence="2">Glycan biosynthesis; sucrose metabolism.</text>
</comment>
<name>A0A5N6KW69_9ROSI</name>
<reference evidence="12 13" key="1">
    <citation type="submission" date="2019-06" db="EMBL/GenBank/DDBJ databases">
        <title>A chromosomal-level reference genome of Carpinus fangiana (Coryloideae, Betulaceae).</title>
        <authorList>
            <person name="Yang X."/>
            <person name="Wang Z."/>
            <person name="Zhang L."/>
            <person name="Hao G."/>
            <person name="Liu J."/>
            <person name="Yang Y."/>
        </authorList>
    </citation>
    <scope>NUCLEOTIDE SEQUENCE [LARGE SCALE GENOMIC DNA]</scope>
    <source>
        <strain evidence="12">Cfa_2016G</strain>
        <tissue evidence="12">Leaf</tissue>
    </source>
</reference>
<evidence type="ECO:0000256" key="7">
    <source>
        <dbReference type="ARBA" id="ARBA00022847"/>
    </source>
</evidence>
<dbReference type="PANTHER" id="PTHR19432:SF35">
    <property type="entry name" value="SOLUTE CARRIER FAMILY 45 MEMBER 3 ISOFORM X1"/>
    <property type="match status" value="1"/>
</dbReference>
<dbReference type="OrthoDB" id="28755at2759"/>
<comment type="caution">
    <text evidence="12">The sequence shown here is derived from an EMBL/GenBank/DDBJ whole genome shotgun (WGS) entry which is preliminary data.</text>
</comment>
<evidence type="ECO:0000256" key="1">
    <source>
        <dbReference type="ARBA" id="ARBA00004141"/>
    </source>
</evidence>
<protein>
    <recommendedName>
        <fullName evidence="14">Sucrose transporter</fullName>
    </recommendedName>
</protein>
<feature type="transmembrane region" description="Helical" evidence="11">
    <location>
        <begin position="156"/>
        <end position="174"/>
    </location>
</feature>